<keyword evidence="1" id="KW-0255">Endonuclease</keyword>
<dbReference type="HOGENOM" id="CLU_1128660_0_0_12"/>
<gene>
    <name evidence="1" type="ORF">TPE_0651</name>
</gene>
<proteinExistence type="predicted"/>
<dbReference type="KEGG" id="tped:TPE_0651"/>
<dbReference type="PATRIC" id="fig|1291379.3.peg.655"/>
<dbReference type="STRING" id="1291379.TPE_0651"/>
<evidence type="ECO:0000313" key="2">
    <source>
        <dbReference type="Proteomes" id="UP000015620"/>
    </source>
</evidence>
<dbReference type="OrthoDB" id="5678128at2"/>
<accession>S5ZKR7</accession>
<name>S5ZKR7_9SPIR</name>
<dbReference type="GO" id="GO:0004519">
    <property type="term" value="F:endonuclease activity"/>
    <property type="evidence" value="ECO:0007669"/>
    <property type="project" value="UniProtKB-KW"/>
</dbReference>
<organism evidence="1 2">
    <name type="scientific">Treponema pedis str. T A4</name>
    <dbReference type="NCBI Taxonomy" id="1291379"/>
    <lineage>
        <taxon>Bacteria</taxon>
        <taxon>Pseudomonadati</taxon>
        <taxon>Spirochaetota</taxon>
        <taxon>Spirochaetia</taxon>
        <taxon>Spirochaetales</taxon>
        <taxon>Treponemataceae</taxon>
        <taxon>Treponema</taxon>
    </lineage>
</organism>
<keyword evidence="1" id="KW-0378">Hydrolase</keyword>
<keyword evidence="1" id="KW-0540">Nuclease</keyword>
<sequence>MEILFCKIGWSSSYNGDVSDKPVNGGSYNKTQIGHEIHNYKSFNGTYYGYVQSTKAVIDVSKLDTNAFEKAENILVVWCSTRKTGGQVIVGWYKNATVYREHQIVPNEVMFERNLQDHNFYNIVSNDVFLIPENERTFKIDFKGRNVWYGEENLKQSVLEYINNYTQNYNNRIIEIEKNCADFTGEEKEAIVKVRINQDKFRKNLLEKYKKCCLCGVQCTDLLVASHLKPWSVSDKKEKLDIGNGL</sequence>
<reference evidence="1 2" key="1">
    <citation type="journal article" date="2013" name="PLoS ONE">
        <title>Genome-Wide Relatedness of Treponema pedis, from Gingiva and Necrotic Skin Lesions of Pigs, with the Human Oral Pathogen Treponema denticola.</title>
        <authorList>
            <person name="Svartstrom O."/>
            <person name="Mushtaq M."/>
            <person name="Pringle M."/>
            <person name="Segerman B."/>
        </authorList>
    </citation>
    <scope>NUCLEOTIDE SEQUENCE [LARGE SCALE GENOMIC DNA]</scope>
    <source>
        <strain evidence="1">T A4</strain>
    </source>
</reference>
<dbReference type="GeneID" id="301091214"/>
<evidence type="ECO:0000313" key="1">
    <source>
        <dbReference type="EMBL" id="AGT43147.1"/>
    </source>
</evidence>
<dbReference type="Proteomes" id="UP000015620">
    <property type="component" value="Chromosome"/>
</dbReference>
<dbReference type="EMBL" id="CP004120">
    <property type="protein sequence ID" value="AGT43147.1"/>
    <property type="molecule type" value="Genomic_DNA"/>
</dbReference>
<dbReference type="AlphaFoldDB" id="S5ZKR7"/>
<protein>
    <submittedName>
        <fullName evidence="1">HNH endonuclease</fullName>
    </submittedName>
</protein>
<dbReference type="RefSeq" id="WP_020964447.1">
    <property type="nucleotide sequence ID" value="NC_022097.1"/>
</dbReference>
<keyword evidence="2" id="KW-1185">Reference proteome</keyword>